<keyword evidence="2" id="KW-1185">Reference proteome</keyword>
<evidence type="ECO:0000313" key="2">
    <source>
        <dbReference type="Proteomes" id="UP000078561"/>
    </source>
</evidence>
<dbReference type="AlphaFoldDB" id="A0A163JRJ0"/>
<sequence length="73" mass="8525">MRNGSPYRQDFTIGMIQWKDPDGTLTIEPVQKKLTTQMCLYLEVTLETLPPPLARPWDLYHYSSLQDDPSRVQ</sequence>
<name>A0A163JRJ0_ABSGL</name>
<dbReference type="InParanoid" id="A0A163JRJ0"/>
<protein>
    <submittedName>
        <fullName evidence="1">Uncharacterized protein</fullName>
    </submittedName>
</protein>
<dbReference type="Proteomes" id="UP000078561">
    <property type="component" value="Unassembled WGS sequence"/>
</dbReference>
<reference evidence="1" key="1">
    <citation type="submission" date="2016-04" db="EMBL/GenBank/DDBJ databases">
        <authorList>
            <person name="Evans L.H."/>
            <person name="Alamgir A."/>
            <person name="Owens N."/>
            <person name="Weber N.D."/>
            <person name="Virtaneva K."/>
            <person name="Barbian K."/>
            <person name="Babar A."/>
            <person name="Rosenke K."/>
        </authorList>
    </citation>
    <scope>NUCLEOTIDE SEQUENCE [LARGE SCALE GENOMIC DNA]</scope>
    <source>
        <strain evidence="1">CBS 101.48</strain>
    </source>
</reference>
<gene>
    <name evidence="1" type="primary">ABSGL_07104.1 scaffold 8717</name>
</gene>
<evidence type="ECO:0000313" key="1">
    <source>
        <dbReference type="EMBL" id="SAM01363.1"/>
    </source>
</evidence>
<organism evidence="1">
    <name type="scientific">Absidia glauca</name>
    <name type="common">Pin mould</name>
    <dbReference type="NCBI Taxonomy" id="4829"/>
    <lineage>
        <taxon>Eukaryota</taxon>
        <taxon>Fungi</taxon>
        <taxon>Fungi incertae sedis</taxon>
        <taxon>Mucoromycota</taxon>
        <taxon>Mucoromycotina</taxon>
        <taxon>Mucoromycetes</taxon>
        <taxon>Mucorales</taxon>
        <taxon>Cunninghamellaceae</taxon>
        <taxon>Absidia</taxon>
    </lineage>
</organism>
<dbReference type="EMBL" id="LT553527">
    <property type="protein sequence ID" value="SAM01363.1"/>
    <property type="molecule type" value="Genomic_DNA"/>
</dbReference>
<accession>A0A163JRJ0</accession>
<proteinExistence type="predicted"/>